<dbReference type="PANTHER" id="PTHR23501">
    <property type="entry name" value="MAJOR FACILITATOR SUPERFAMILY"/>
    <property type="match status" value="1"/>
</dbReference>
<feature type="transmembrane region" description="Helical" evidence="6">
    <location>
        <begin position="226"/>
        <end position="247"/>
    </location>
</feature>
<evidence type="ECO:0000256" key="3">
    <source>
        <dbReference type="ARBA" id="ARBA00022989"/>
    </source>
</evidence>
<dbReference type="Proteomes" id="UP000829494">
    <property type="component" value="Chromosome"/>
</dbReference>
<proteinExistence type="predicted"/>
<evidence type="ECO:0000256" key="5">
    <source>
        <dbReference type="SAM" id="MobiDB-lite"/>
    </source>
</evidence>
<feature type="transmembrane region" description="Helical" evidence="6">
    <location>
        <begin position="267"/>
        <end position="292"/>
    </location>
</feature>
<dbReference type="RefSeq" id="WP_003980569.1">
    <property type="nucleotide sequence ID" value="NZ_CP043497.1"/>
</dbReference>
<dbReference type="Gene3D" id="1.20.1250.20">
    <property type="entry name" value="MFS general substrate transporter like domains"/>
    <property type="match status" value="1"/>
</dbReference>
<dbReference type="GeneID" id="66856247"/>
<feature type="transmembrane region" description="Helical" evidence="6">
    <location>
        <begin position="102"/>
        <end position="126"/>
    </location>
</feature>
<evidence type="ECO:0000256" key="2">
    <source>
        <dbReference type="ARBA" id="ARBA00022692"/>
    </source>
</evidence>
<organism evidence="8 9">
    <name type="scientific">Streptomyces rimosus subsp. rimosus</name>
    <dbReference type="NCBI Taxonomy" id="132474"/>
    <lineage>
        <taxon>Bacteria</taxon>
        <taxon>Bacillati</taxon>
        <taxon>Actinomycetota</taxon>
        <taxon>Actinomycetes</taxon>
        <taxon>Kitasatosporales</taxon>
        <taxon>Streptomycetaceae</taxon>
        <taxon>Streptomyces</taxon>
    </lineage>
</organism>
<sequence length="529" mass="54177">MTPARLRIGFAVCLVTMLLAVLDTNIVSAATVPIVRELDPLHGVDRIPWLISAFSLAATAALPLYGKLCDSLGAKKVFLGAVATFLLGSALCGAAQSMEQLIAFRAVQGLGGGGLMSVTMVVLAQLKGPGQKGTRKGAGTGGLVAGAGMALGPVVGGLLADHADWRWIFYVNLPVGIAVLIVSALALKLPHHGERHRIDFLGAALAAAFSTALLLVTEWGGRDHAWGSPVILGLFGGAVALLALFLWRQATAAEPLLPLTMFRIPALRTGFAVQGLVGVAMMGSLVYVMIYLQLARGIAPTSASLFMIPIALGIAASGLLTGRLAARGWSEKAAVISGTACAAVATLLLSANGADTDLWVVRAELLLLGAGFGQTLGQLIVLVQQSAPHHQLGVATTGVRFFQTLGSSLGTAFFGTVLARVYADRGPGGSTSAIPALKGEAHTRAVDAFSSSIGVVFLCSAGVLVLALLLASRLRADAPAGAGRTSVRPPDDAVARPREGTDHRSTGPARPDPAGLSRTAPGSPPHELP</sequence>
<feature type="transmembrane region" description="Helical" evidence="6">
    <location>
        <begin position="138"/>
        <end position="159"/>
    </location>
</feature>
<evidence type="ECO:0000256" key="4">
    <source>
        <dbReference type="ARBA" id="ARBA00023136"/>
    </source>
</evidence>
<dbReference type="SUPFAM" id="SSF103473">
    <property type="entry name" value="MFS general substrate transporter"/>
    <property type="match status" value="2"/>
</dbReference>
<evidence type="ECO:0000259" key="7">
    <source>
        <dbReference type="PROSITE" id="PS50850"/>
    </source>
</evidence>
<dbReference type="PANTHER" id="PTHR23501:SF197">
    <property type="entry name" value="COMD"/>
    <property type="match status" value="1"/>
</dbReference>
<dbReference type="Gene3D" id="1.20.1720.10">
    <property type="entry name" value="Multidrug resistance protein D"/>
    <property type="match status" value="1"/>
</dbReference>
<feature type="transmembrane region" description="Helical" evidence="6">
    <location>
        <begin position="365"/>
        <end position="383"/>
    </location>
</feature>
<dbReference type="InterPro" id="IPR011701">
    <property type="entry name" value="MFS"/>
</dbReference>
<evidence type="ECO:0000256" key="1">
    <source>
        <dbReference type="ARBA" id="ARBA00004651"/>
    </source>
</evidence>
<gene>
    <name evidence="8" type="primary">bmr6</name>
    <name evidence="8" type="ORF">SRIMR7_21080</name>
</gene>
<feature type="domain" description="Major facilitator superfamily (MFS) profile" evidence="7">
    <location>
        <begin position="9"/>
        <end position="479"/>
    </location>
</feature>
<protein>
    <submittedName>
        <fullName evidence="8">Multidrug resistance protein 3</fullName>
    </submittedName>
</protein>
<feature type="transmembrane region" description="Helical" evidence="6">
    <location>
        <begin position="404"/>
        <end position="423"/>
    </location>
</feature>
<dbReference type="InterPro" id="IPR036259">
    <property type="entry name" value="MFS_trans_sf"/>
</dbReference>
<feature type="region of interest" description="Disordered" evidence="5">
    <location>
        <begin position="479"/>
        <end position="529"/>
    </location>
</feature>
<comment type="subcellular location">
    <subcellularLocation>
        <location evidence="1">Cell membrane</location>
        <topology evidence="1">Multi-pass membrane protein</topology>
    </subcellularLocation>
</comment>
<keyword evidence="4 6" id="KW-0472">Membrane</keyword>
<feature type="transmembrane region" description="Helical" evidence="6">
    <location>
        <begin position="47"/>
        <end position="65"/>
    </location>
</feature>
<keyword evidence="2 6" id="KW-0812">Transmembrane</keyword>
<feature type="compositionally biased region" description="Basic and acidic residues" evidence="5">
    <location>
        <begin position="489"/>
        <end position="505"/>
    </location>
</feature>
<feature type="transmembrane region" description="Helical" evidence="6">
    <location>
        <begin position="298"/>
        <end position="321"/>
    </location>
</feature>
<feature type="transmembrane region" description="Helical" evidence="6">
    <location>
        <begin position="333"/>
        <end position="353"/>
    </location>
</feature>
<accession>A0ABY3Z2U9</accession>
<name>A0ABY3Z2U9_STRRM</name>
<dbReference type="Pfam" id="PF07690">
    <property type="entry name" value="MFS_1"/>
    <property type="match status" value="1"/>
</dbReference>
<dbReference type="PROSITE" id="PS50850">
    <property type="entry name" value="MFS"/>
    <property type="match status" value="1"/>
</dbReference>
<dbReference type="EMBL" id="CP094298">
    <property type="protein sequence ID" value="UNZ04655.1"/>
    <property type="molecule type" value="Genomic_DNA"/>
</dbReference>
<reference evidence="8 9" key="1">
    <citation type="submission" date="2022-03" db="EMBL/GenBank/DDBJ databases">
        <title>Complete genome of Streptomyces rimosus ssp. rimosus R7 (=ATCC 10970).</title>
        <authorList>
            <person name="Beganovic S."/>
            <person name="Ruckert C."/>
            <person name="Busche T."/>
            <person name="Kalinowski J."/>
            <person name="Wittmann C."/>
        </authorList>
    </citation>
    <scope>NUCLEOTIDE SEQUENCE [LARGE SCALE GENOMIC DNA]</scope>
    <source>
        <strain evidence="8 9">R7</strain>
    </source>
</reference>
<keyword evidence="9" id="KW-1185">Reference proteome</keyword>
<evidence type="ECO:0000313" key="8">
    <source>
        <dbReference type="EMBL" id="UNZ04655.1"/>
    </source>
</evidence>
<keyword evidence="3 6" id="KW-1133">Transmembrane helix</keyword>
<feature type="transmembrane region" description="Helical" evidence="6">
    <location>
        <begin position="199"/>
        <end position="220"/>
    </location>
</feature>
<feature type="transmembrane region" description="Helical" evidence="6">
    <location>
        <begin position="448"/>
        <end position="471"/>
    </location>
</feature>
<evidence type="ECO:0000313" key="9">
    <source>
        <dbReference type="Proteomes" id="UP000829494"/>
    </source>
</evidence>
<dbReference type="InterPro" id="IPR020846">
    <property type="entry name" value="MFS_dom"/>
</dbReference>
<feature type="transmembrane region" description="Helical" evidence="6">
    <location>
        <begin position="165"/>
        <end position="187"/>
    </location>
</feature>
<evidence type="ECO:0000256" key="6">
    <source>
        <dbReference type="SAM" id="Phobius"/>
    </source>
</evidence>
<feature type="transmembrane region" description="Helical" evidence="6">
    <location>
        <begin position="77"/>
        <end position="96"/>
    </location>
</feature>